<evidence type="ECO:0000313" key="2">
    <source>
        <dbReference type="Proteomes" id="UP000039865"/>
    </source>
</evidence>
<gene>
    <name evidence="1" type="primary">Contig14437.g15380</name>
    <name evidence="1" type="ORF">STYLEM_9467</name>
</gene>
<organism evidence="1 2">
    <name type="scientific">Stylonychia lemnae</name>
    <name type="common">Ciliate</name>
    <dbReference type="NCBI Taxonomy" id="5949"/>
    <lineage>
        <taxon>Eukaryota</taxon>
        <taxon>Sar</taxon>
        <taxon>Alveolata</taxon>
        <taxon>Ciliophora</taxon>
        <taxon>Intramacronucleata</taxon>
        <taxon>Spirotrichea</taxon>
        <taxon>Stichotrichia</taxon>
        <taxon>Sporadotrichida</taxon>
        <taxon>Oxytrichidae</taxon>
        <taxon>Stylonychinae</taxon>
        <taxon>Stylonychia</taxon>
    </lineage>
</organism>
<keyword evidence="2" id="KW-1185">Reference proteome</keyword>
<evidence type="ECO:0000313" key="1">
    <source>
        <dbReference type="EMBL" id="CDW80469.1"/>
    </source>
</evidence>
<proteinExistence type="predicted"/>
<accession>A0A078AE10</accession>
<dbReference type="EMBL" id="CCKQ01008998">
    <property type="protein sequence ID" value="CDW80469.1"/>
    <property type="molecule type" value="Genomic_DNA"/>
</dbReference>
<sequence>MIVLHSQLAAAQKDPTTYVGVNCLTNKTDAYCNIQLVSSPSCCAYVNKSSKATAATTVWTNVTSYQCLDVEFIKNSRKVVINDLLFFQYACVATSLTVQEDVCPQLGCAQETKDPRDPARNCCATREVTVINNSTSNYTGTLDGVCLNVKFANSSWIINNFSTSVPSVSYNRYCASEVSQAIHDIVRILPILLMFGVQYLML</sequence>
<protein>
    <submittedName>
        <fullName evidence="1">Uncharacterized protein</fullName>
    </submittedName>
</protein>
<name>A0A078AE10_STYLE</name>
<reference evidence="1 2" key="1">
    <citation type="submission" date="2014-06" db="EMBL/GenBank/DDBJ databases">
        <authorList>
            <person name="Swart Estienne"/>
        </authorList>
    </citation>
    <scope>NUCLEOTIDE SEQUENCE [LARGE SCALE GENOMIC DNA]</scope>
    <source>
        <strain evidence="1 2">130c</strain>
    </source>
</reference>
<dbReference type="InParanoid" id="A0A078AE10"/>
<dbReference type="AlphaFoldDB" id="A0A078AE10"/>
<dbReference type="Proteomes" id="UP000039865">
    <property type="component" value="Unassembled WGS sequence"/>
</dbReference>